<keyword evidence="4" id="KW-0804">Transcription</keyword>
<dbReference type="Gene3D" id="1.10.490.50">
    <property type="entry name" value="Antibiotic binding domain of TipA-like multidrug resistance regulators"/>
    <property type="match status" value="1"/>
</dbReference>
<protein>
    <submittedName>
        <fullName evidence="7">MerR family transcriptional regulator</fullName>
    </submittedName>
</protein>
<keyword evidence="8" id="KW-1185">Reference proteome</keyword>
<dbReference type="EMBL" id="CP049742">
    <property type="protein sequence ID" value="QPC48121.1"/>
    <property type="molecule type" value="Genomic_DNA"/>
</dbReference>
<sequence length="253" mass="29631">MKYSIQQVAKLSSVSTRTLRYYDEIGLLSPSRNDASSYREYTEENLDRLQHIMFYRSLDIPLQQIGQLMNDKHFDPLQTLLNHRKNLLEKREQLERLIQQVDATIDAKKGRRTMSAEEKFEAFKDSVLKENEQIYGKEIREKYGDEQIDQSYQKMKSLSKQEWEKADVLGKEILKTLARTMQTGDPFSIEAQHLASLHKNWISHYWCHYSKEAHAGLAEMYVADERFTNFYDKKAGKGAAVFLRDAIKAYTGK</sequence>
<evidence type="ECO:0000256" key="2">
    <source>
        <dbReference type="ARBA" id="ARBA00023125"/>
    </source>
</evidence>
<keyword evidence="3" id="KW-0010">Activator</keyword>
<dbReference type="Proteomes" id="UP000593626">
    <property type="component" value="Chromosome"/>
</dbReference>
<dbReference type="GO" id="GO:0003700">
    <property type="term" value="F:DNA-binding transcription factor activity"/>
    <property type="evidence" value="ECO:0007669"/>
    <property type="project" value="InterPro"/>
</dbReference>
<keyword evidence="1" id="KW-0805">Transcription regulation</keyword>
<dbReference type="CDD" id="cd01106">
    <property type="entry name" value="HTH_TipAL-Mta"/>
    <property type="match status" value="1"/>
</dbReference>
<gene>
    <name evidence="7" type="ORF">G8O30_14880</name>
</gene>
<dbReference type="InterPro" id="IPR036244">
    <property type="entry name" value="TipA-like_antibiotic-bd"/>
</dbReference>
<dbReference type="Pfam" id="PF07739">
    <property type="entry name" value="TipAS"/>
    <property type="match status" value="1"/>
</dbReference>
<dbReference type="Pfam" id="PF13411">
    <property type="entry name" value="MerR_1"/>
    <property type="match status" value="1"/>
</dbReference>
<dbReference type="PANTHER" id="PTHR30204">
    <property type="entry name" value="REDOX-CYCLING DRUG-SENSING TRANSCRIPTIONAL ACTIVATOR SOXR"/>
    <property type="match status" value="1"/>
</dbReference>
<accession>A0A7S8CDU4</accession>
<evidence type="ECO:0000256" key="5">
    <source>
        <dbReference type="SAM" id="Coils"/>
    </source>
</evidence>
<name>A0A7S8CDU4_9BACI</name>
<reference evidence="7 8" key="1">
    <citation type="submission" date="2019-07" db="EMBL/GenBank/DDBJ databases">
        <title>Genome sequence of 2 isolates from Red Sea Mangroves.</title>
        <authorList>
            <person name="Sefrji F."/>
            <person name="Michoud G."/>
            <person name="Merlino G."/>
            <person name="Daffonchio D."/>
        </authorList>
    </citation>
    <scope>NUCLEOTIDE SEQUENCE [LARGE SCALE GENOMIC DNA]</scope>
    <source>
        <strain evidence="7 8">R1DC41</strain>
    </source>
</reference>
<dbReference type="KEGG" id="mcui:G8O30_14880"/>
<keyword evidence="2" id="KW-0238">DNA-binding</keyword>
<organism evidence="7 8">
    <name type="scientific">Mangrovibacillus cuniculi</name>
    <dbReference type="NCBI Taxonomy" id="2593652"/>
    <lineage>
        <taxon>Bacteria</taxon>
        <taxon>Bacillati</taxon>
        <taxon>Bacillota</taxon>
        <taxon>Bacilli</taxon>
        <taxon>Bacillales</taxon>
        <taxon>Bacillaceae</taxon>
        <taxon>Mangrovibacillus</taxon>
    </lineage>
</organism>
<dbReference type="InterPro" id="IPR012925">
    <property type="entry name" value="TipAS_dom"/>
</dbReference>
<dbReference type="GO" id="GO:0003677">
    <property type="term" value="F:DNA binding"/>
    <property type="evidence" value="ECO:0007669"/>
    <property type="project" value="UniProtKB-KW"/>
</dbReference>
<evidence type="ECO:0000256" key="3">
    <source>
        <dbReference type="ARBA" id="ARBA00023159"/>
    </source>
</evidence>
<keyword evidence="5" id="KW-0175">Coiled coil</keyword>
<dbReference type="SUPFAM" id="SSF89082">
    <property type="entry name" value="Antibiotic binding domain of TipA-like multidrug resistance regulators"/>
    <property type="match status" value="1"/>
</dbReference>
<evidence type="ECO:0000256" key="4">
    <source>
        <dbReference type="ARBA" id="ARBA00023163"/>
    </source>
</evidence>
<proteinExistence type="predicted"/>
<dbReference type="SMART" id="SM00422">
    <property type="entry name" value="HTH_MERR"/>
    <property type="match status" value="1"/>
</dbReference>
<feature type="coiled-coil region" evidence="5">
    <location>
        <begin position="77"/>
        <end position="111"/>
    </location>
</feature>
<evidence type="ECO:0000259" key="6">
    <source>
        <dbReference type="PROSITE" id="PS50937"/>
    </source>
</evidence>
<dbReference type="InterPro" id="IPR047057">
    <property type="entry name" value="MerR_fam"/>
</dbReference>
<dbReference type="RefSeq" id="WP_239672804.1">
    <property type="nucleotide sequence ID" value="NZ_CP049742.1"/>
</dbReference>
<dbReference type="InterPro" id="IPR000551">
    <property type="entry name" value="MerR-type_HTH_dom"/>
</dbReference>
<dbReference type="InterPro" id="IPR009061">
    <property type="entry name" value="DNA-bd_dom_put_sf"/>
</dbReference>
<evidence type="ECO:0000256" key="1">
    <source>
        <dbReference type="ARBA" id="ARBA00023015"/>
    </source>
</evidence>
<dbReference type="PROSITE" id="PS50937">
    <property type="entry name" value="HTH_MERR_2"/>
    <property type="match status" value="1"/>
</dbReference>
<dbReference type="AlphaFoldDB" id="A0A7S8CDU4"/>
<dbReference type="PANTHER" id="PTHR30204:SF90">
    <property type="entry name" value="HTH-TYPE TRANSCRIPTIONAL ACTIVATOR MTA"/>
    <property type="match status" value="1"/>
</dbReference>
<evidence type="ECO:0000313" key="8">
    <source>
        <dbReference type="Proteomes" id="UP000593626"/>
    </source>
</evidence>
<feature type="domain" description="HTH merR-type" evidence="6">
    <location>
        <begin position="2"/>
        <end position="71"/>
    </location>
</feature>
<dbReference type="SUPFAM" id="SSF46955">
    <property type="entry name" value="Putative DNA-binding domain"/>
    <property type="match status" value="1"/>
</dbReference>
<dbReference type="Gene3D" id="1.10.1660.10">
    <property type="match status" value="1"/>
</dbReference>
<evidence type="ECO:0000313" key="7">
    <source>
        <dbReference type="EMBL" id="QPC48121.1"/>
    </source>
</evidence>